<feature type="non-terminal residue" evidence="2">
    <location>
        <position position="1"/>
    </location>
</feature>
<dbReference type="InterPro" id="IPR020936">
    <property type="entry name" value="TrhO"/>
</dbReference>
<accession>A0ABN9VU65</accession>
<proteinExistence type="predicted"/>
<reference evidence="2" key="1">
    <citation type="submission" date="2023-10" db="EMBL/GenBank/DDBJ databases">
        <authorList>
            <person name="Chen Y."/>
            <person name="Shah S."/>
            <person name="Dougan E. K."/>
            <person name="Thang M."/>
            <person name="Chan C."/>
        </authorList>
    </citation>
    <scope>NUCLEOTIDE SEQUENCE [LARGE SCALE GENOMIC DNA]</scope>
</reference>
<dbReference type="Pfam" id="PF17773">
    <property type="entry name" value="UPF0176_N"/>
    <property type="match status" value="1"/>
</dbReference>
<dbReference type="Gene3D" id="3.30.70.100">
    <property type="match status" value="1"/>
</dbReference>
<feature type="domain" description="tRNA uridine(34) hydroxylase N-terminal" evidence="1">
    <location>
        <begin position="11"/>
        <end position="102"/>
    </location>
</feature>
<gene>
    <name evidence="2" type="ORF">PCOR1329_LOCUS60593</name>
</gene>
<keyword evidence="3" id="KW-1185">Reference proteome</keyword>
<evidence type="ECO:0000313" key="2">
    <source>
        <dbReference type="EMBL" id="CAK0876099.1"/>
    </source>
</evidence>
<dbReference type="PANTHER" id="PTHR43268">
    <property type="entry name" value="THIOSULFATE SULFURTRANSFERASE/RHODANESE-LIKE DOMAIN-CONTAINING PROTEIN 2"/>
    <property type="match status" value="1"/>
</dbReference>
<dbReference type="PANTHER" id="PTHR43268:SF6">
    <property type="entry name" value="THIOSULFATE SULFURTRANSFERASE_RHODANESE-LIKE DOMAIN-CONTAINING PROTEIN 2"/>
    <property type="match status" value="1"/>
</dbReference>
<dbReference type="EMBL" id="CAUYUJ010017595">
    <property type="protein sequence ID" value="CAK0876099.1"/>
    <property type="molecule type" value="Genomic_DNA"/>
</dbReference>
<evidence type="ECO:0000313" key="3">
    <source>
        <dbReference type="Proteomes" id="UP001189429"/>
    </source>
</evidence>
<protein>
    <recommendedName>
        <fullName evidence="1">tRNA uridine(34) hydroxylase N-terminal domain-containing protein</fullName>
    </recommendedName>
</protein>
<comment type="caution">
    <text evidence="2">The sequence shown here is derived from an EMBL/GenBank/DDBJ whole genome shotgun (WGS) entry which is preliminary data.</text>
</comment>
<dbReference type="InterPro" id="IPR040503">
    <property type="entry name" value="TRHO_N"/>
</dbReference>
<name>A0ABN9VU65_9DINO</name>
<evidence type="ECO:0000259" key="1">
    <source>
        <dbReference type="Pfam" id="PF17773"/>
    </source>
</evidence>
<dbReference type="Proteomes" id="UP001189429">
    <property type="component" value="Unassembled WGS sequence"/>
</dbReference>
<sequence>AAPADGPGQTAVVLFYRYENLGQRRSQELAAQQRALGERLRLVGRVLVAGEGINGTVQGRAEAVAEYEAAVETTLGVGIDWKRSTAGAEALFPDFAVKEVAELVSFGLPDMERQNVSWSVSFRTPEDCRSSGAGLPLPALLASAPRAPGRGRCTQRISAGGEAVRRPRTSDGSRLRMWLSLVLP</sequence>
<organism evidence="2 3">
    <name type="scientific">Prorocentrum cordatum</name>
    <dbReference type="NCBI Taxonomy" id="2364126"/>
    <lineage>
        <taxon>Eukaryota</taxon>
        <taxon>Sar</taxon>
        <taxon>Alveolata</taxon>
        <taxon>Dinophyceae</taxon>
        <taxon>Prorocentrales</taxon>
        <taxon>Prorocentraceae</taxon>
        <taxon>Prorocentrum</taxon>
    </lineage>
</organism>